<organism evidence="3 4">
    <name type="scientific">Clunio marinus</name>
    <dbReference type="NCBI Taxonomy" id="568069"/>
    <lineage>
        <taxon>Eukaryota</taxon>
        <taxon>Metazoa</taxon>
        <taxon>Ecdysozoa</taxon>
        <taxon>Arthropoda</taxon>
        <taxon>Hexapoda</taxon>
        <taxon>Insecta</taxon>
        <taxon>Pterygota</taxon>
        <taxon>Neoptera</taxon>
        <taxon>Endopterygota</taxon>
        <taxon>Diptera</taxon>
        <taxon>Nematocera</taxon>
        <taxon>Chironomoidea</taxon>
        <taxon>Chironomidae</taxon>
        <taxon>Clunio</taxon>
    </lineage>
</organism>
<dbReference type="GO" id="GO:0006506">
    <property type="term" value="P:GPI anchor biosynthetic process"/>
    <property type="evidence" value="ECO:0007669"/>
    <property type="project" value="InterPro"/>
</dbReference>
<dbReference type="GO" id="GO:0005783">
    <property type="term" value="C:endoplasmic reticulum"/>
    <property type="evidence" value="ECO:0007669"/>
    <property type="project" value="TreeGrafter"/>
</dbReference>
<dbReference type="OrthoDB" id="5977743at2759"/>
<feature type="transmembrane region" description="Helical" evidence="2">
    <location>
        <begin position="17"/>
        <end position="36"/>
    </location>
</feature>
<gene>
    <name evidence="3" type="ORF">CLUMA_CG018261</name>
</gene>
<protein>
    <submittedName>
        <fullName evidence="3">CLUMA_CG018261, isoform A</fullName>
    </submittedName>
</protein>
<dbReference type="PANTHER" id="PTHR13315:SF4">
    <property type="entry name" value="METALLOPHOSPHOESTERASE, ISOFORM E"/>
    <property type="match status" value="1"/>
</dbReference>
<dbReference type="PANTHER" id="PTHR13315">
    <property type="entry name" value="METALLO PHOSPHOESTERASE RELATED"/>
    <property type="match status" value="1"/>
</dbReference>
<accession>A0A1J1IYM3</accession>
<dbReference type="Gene3D" id="3.60.21.10">
    <property type="match status" value="1"/>
</dbReference>
<evidence type="ECO:0000256" key="2">
    <source>
        <dbReference type="SAM" id="Phobius"/>
    </source>
</evidence>
<dbReference type="STRING" id="568069.A0A1J1IYM3"/>
<dbReference type="AlphaFoldDB" id="A0A1J1IYM3"/>
<keyword evidence="2" id="KW-0812">Transmembrane</keyword>
<evidence type="ECO:0000313" key="3">
    <source>
        <dbReference type="EMBL" id="CRL05317.1"/>
    </source>
</evidence>
<reference evidence="3 4" key="1">
    <citation type="submission" date="2015-04" db="EMBL/GenBank/DDBJ databases">
        <authorList>
            <person name="Syromyatnikov M.Y."/>
            <person name="Popov V.N."/>
        </authorList>
    </citation>
    <scope>NUCLEOTIDE SEQUENCE [LARGE SCALE GENOMIC DNA]</scope>
</reference>
<dbReference type="EMBL" id="CVRI01000064">
    <property type="protein sequence ID" value="CRL05317.1"/>
    <property type="molecule type" value="Genomic_DNA"/>
</dbReference>
<proteinExistence type="predicted"/>
<sequence>MLLKKLLSLRFGHIQRLNFYGILVIILFNECLIYYLQRFKWESISCETNECSRILLVADPQILDEGSFADDFKFQRYFTRFMEIFPQVKNIQTIYLHGDNDIGGEGSEMVKPSKVKRFNNYFENRSQWKFKHNLNIYHINRIIHEMPLLNDDEVSQTQENSGFTRVFVSHFSIVLTPGAFSYKAIQRFKPHVIFTGHYHKSNQITSEINRLRFSSTTLFLSHTMTYDLRTIEANQEVLEIQVPSCSYRMGNSFH</sequence>
<dbReference type="GO" id="GO:0016020">
    <property type="term" value="C:membrane"/>
    <property type="evidence" value="ECO:0007669"/>
    <property type="project" value="GOC"/>
</dbReference>
<dbReference type="InterPro" id="IPR029052">
    <property type="entry name" value="Metallo-depent_PP-like"/>
</dbReference>
<dbReference type="SUPFAM" id="SSF56300">
    <property type="entry name" value="Metallo-dependent phosphatases"/>
    <property type="match status" value="1"/>
</dbReference>
<name>A0A1J1IYM3_9DIPT</name>
<evidence type="ECO:0000256" key="1">
    <source>
        <dbReference type="ARBA" id="ARBA00023136"/>
    </source>
</evidence>
<keyword evidence="4" id="KW-1185">Reference proteome</keyword>
<dbReference type="Proteomes" id="UP000183832">
    <property type="component" value="Unassembled WGS sequence"/>
</dbReference>
<keyword evidence="2" id="KW-1133">Transmembrane helix</keyword>
<dbReference type="InterPro" id="IPR033308">
    <property type="entry name" value="PGAP5/Cdc1/Ted1"/>
</dbReference>
<keyword evidence="1 2" id="KW-0472">Membrane</keyword>
<evidence type="ECO:0000313" key="4">
    <source>
        <dbReference type="Proteomes" id="UP000183832"/>
    </source>
</evidence>